<proteinExistence type="predicted"/>
<keyword evidence="2" id="KW-1185">Reference proteome</keyword>
<protein>
    <submittedName>
        <fullName evidence="1">Uncharacterized protein</fullName>
    </submittedName>
</protein>
<organism evidence="1 2">
    <name type="scientific">Glossina pallidipes</name>
    <name type="common">Tsetse fly</name>
    <dbReference type="NCBI Taxonomy" id="7398"/>
    <lineage>
        <taxon>Eukaryota</taxon>
        <taxon>Metazoa</taxon>
        <taxon>Ecdysozoa</taxon>
        <taxon>Arthropoda</taxon>
        <taxon>Hexapoda</taxon>
        <taxon>Insecta</taxon>
        <taxon>Pterygota</taxon>
        <taxon>Neoptera</taxon>
        <taxon>Endopterygota</taxon>
        <taxon>Diptera</taxon>
        <taxon>Brachycera</taxon>
        <taxon>Muscomorpha</taxon>
        <taxon>Hippoboscoidea</taxon>
        <taxon>Glossinidae</taxon>
        <taxon>Glossina</taxon>
    </lineage>
</organism>
<dbReference type="VEuPathDB" id="VectorBase:GPAI013083"/>
<reference evidence="1" key="2">
    <citation type="submission" date="2020-05" db="UniProtKB">
        <authorList>
            <consortium name="EnsemblMetazoa"/>
        </authorList>
    </citation>
    <scope>IDENTIFICATION</scope>
    <source>
        <strain evidence="1">IAEA</strain>
    </source>
</reference>
<accession>A0A1A9ZFL7</accession>
<evidence type="ECO:0000313" key="1">
    <source>
        <dbReference type="EnsemblMetazoa" id="GPAI013083-PA"/>
    </source>
</evidence>
<reference evidence="2" key="1">
    <citation type="submission" date="2014-03" db="EMBL/GenBank/DDBJ databases">
        <authorList>
            <person name="Aksoy S."/>
            <person name="Warren W."/>
            <person name="Wilson R.K."/>
        </authorList>
    </citation>
    <scope>NUCLEOTIDE SEQUENCE [LARGE SCALE GENOMIC DNA]</scope>
    <source>
        <strain evidence="2">IAEA</strain>
    </source>
</reference>
<evidence type="ECO:0000313" key="2">
    <source>
        <dbReference type="Proteomes" id="UP000092445"/>
    </source>
</evidence>
<sequence>MKVRSVKAAYDMLNFEGQQWLCGNDNNNNFSNINICYMRRVCRMRDGVKFELFDRQRLLFKASCLPVHYLNAQCTFAKRGATSSLMAYKDACERMCYWEGHSALVMLFLRKDIWQKVSMTIPAETSLMCNLRKLLILTPAQ</sequence>
<dbReference type="Proteomes" id="UP000092445">
    <property type="component" value="Unassembled WGS sequence"/>
</dbReference>
<dbReference type="EnsemblMetazoa" id="GPAI013083-RA">
    <property type="protein sequence ID" value="GPAI013083-PA"/>
    <property type="gene ID" value="GPAI013083"/>
</dbReference>
<dbReference type="AlphaFoldDB" id="A0A1A9ZFL7"/>
<name>A0A1A9ZFL7_GLOPL</name>